<proteinExistence type="predicted"/>
<dbReference type="Proteomes" id="UP000184330">
    <property type="component" value="Unassembled WGS sequence"/>
</dbReference>
<dbReference type="EMBL" id="FJOG01000009">
    <property type="protein sequence ID" value="CZR56897.1"/>
    <property type="molecule type" value="Genomic_DNA"/>
</dbReference>
<gene>
    <name evidence="2" type="ORF">PAC_06786</name>
</gene>
<protein>
    <submittedName>
        <fullName evidence="2">Uncharacterized protein</fullName>
    </submittedName>
</protein>
<organism evidence="2 3">
    <name type="scientific">Phialocephala subalpina</name>
    <dbReference type="NCBI Taxonomy" id="576137"/>
    <lineage>
        <taxon>Eukaryota</taxon>
        <taxon>Fungi</taxon>
        <taxon>Dikarya</taxon>
        <taxon>Ascomycota</taxon>
        <taxon>Pezizomycotina</taxon>
        <taxon>Leotiomycetes</taxon>
        <taxon>Helotiales</taxon>
        <taxon>Mollisiaceae</taxon>
        <taxon>Phialocephala</taxon>
        <taxon>Phialocephala fortinii species complex</taxon>
    </lineage>
</organism>
<feature type="compositionally biased region" description="Polar residues" evidence="1">
    <location>
        <begin position="8"/>
        <end position="19"/>
    </location>
</feature>
<dbReference type="OrthoDB" id="3564905at2759"/>
<evidence type="ECO:0000313" key="2">
    <source>
        <dbReference type="EMBL" id="CZR56897.1"/>
    </source>
</evidence>
<reference evidence="2 3" key="1">
    <citation type="submission" date="2016-03" db="EMBL/GenBank/DDBJ databases">
        <authorList>
            <person name="Ploux O."/>
        </authorList>
    </citation>
    <scope>NUCLEOTIDE SEQUENCE [LARGE SCALE GENOMIC DNA]</scope>
    <source>
        <strain evidence="2 3">UAMH 11012</strain>
    </source>
</reference>
<feature type="compositionally biased region" description="Pro residues" evidence="1">
    <location>
        <begin position="43"/>
        <end position="55"/>
    </location>
</feature>
<name>A0A1L7WVV2_9HELO</name>
<feature type="compositionally biased region" description="Low complexity" evidence="1">
    <location>
        <begin position="21"/>
        <end position="42"/>
    </location>
</feature>
<feature type="region of interest" description="Disordered" evidence="1">
    <location>
        <begin position="1"/>
        <end position="78"/>
    </location>
</feature>
<evidence type="ECO:0000313" key="3">
    <source>
        <dbReference type="Proteomes" id="UP000184330"/>
    </source>
</evidence>
<accession>A0A1L7WVV2</accession>
<sequence>MADIFNLVTPSSSFKSWNQLPVGPGSIPGPSSSSPPSGQSVAPSPPQQLPTPTPAPTQVFSGPLHNDPMDTTEDYPGFGTLGPPQAAFVYQRIIYPAICAAFGEPDPSEIPAYGFYPGPFVVPAAYRQQQQVPSASVVNFTTNFFASARAATATKTAASTYRARY</sequence>
<evidence type="ECO:0000256" key="1">
    <source>
        <dbReference type="SAM" id="MobiDB-lite"/>
    </source>
</evidence>
<keyword evidence="3" id="KW-1185">Reference proteome</keyword>
<dbReference type="AlphaFoldDB" id="A0A1L7WVV2"/>